<sequence length="82" mass="8681">MPAGRAGRLDLGSLAGGARSAGHLTRCATTPSQQPSDDKKPWVQVLSWKPRAFVYHHFLSDAEAAHIIKLAAPQASAASHPL</sequence>
<keyword evidence="3" id="KW-1185">Reference proteome</keyword>
<evidence type="ECO:0000313" key="3">
    <source>
        <dbReference type="Proteomes" id="UP000485058"/>
    </source>
</evidence>
<feature type="region of interest" description="Disordered" evidence="1">
    <location>
        <begin position="1"/>
        <end position="40"/>
    </location>
</feature>
<comment type="caution">
    <text evidence="2">The sequence shown here is derived from an EMBL/GenBank/DDBJ whole genome shotgun (WGS) entry which is preliminary data.</text>
</comment>
<name>A0A6A0A2I7_HAELA</name>
<organism evidence="2 3">
    <name type="scientific">Haematococcus lacustris</name>
    <name type="common">Green alga</name>
    <name type="synonym">Haematococcus pluvialis</name>
    <dbReference type="NCBI Taxonomy" id="44745"/>
    <lineage>
        <taxon>Eukaryota</taxon>
        <taxon>Viridiplantae</taxon>
        <taxon>Chlorophyta</taxon>
        <taxon>core chlorophytes</taxon>
        <taxon>Chlorophyceae</taxon>
        <taxon>CS clade</taxon>
        <taxon>Chlamydomonadales</taxon>
        <taxon>Haematococcaceae</taxon>
        <taxon>Haematococcus</taxon>
    </lineage>
</organism>
<dbReference type="Gene3D" id="2.60.120.620">
    <property type="entry name" value="q2cbj1_9rhob like domain"/>
    <property type="match status" value="1"/>
</dbReference>
<dbReference type="EMBL" id="BLLF01003103">
    <property type="protein sequence ID" value="GFH26356.1"/>
    <property type="molecule type" value="Genomic_DNA"/>
</dbReference>
<dbReference type="AlphaFoldDB" id="A0A6A0A2I7"/>
<feature type="compositionally biased region" description="Low complexity" evidence="1">
    <location>
        <begin position="1"/>
        <end position="22"/>
    </location>
</feature>
<gene>
    <name evidence="2" type="ORF">HaLaN_24493</name>
</gene>
<dbReference type="Proteomes" id="UP000485058">
    <property type="component" value="Unassembled WGS sequence"/>
</dbReference>
<proteinExistence type="predicted"/>
<accession>A0A6A0A2I7</accession>
<reference evidence="2 3" key="1">
    <citation type="submission" date="2020-02" db="EMBL/GenBank/DDBJ databases">
        <title>Draft genome sequence of Haematococcus lacustris strain NIES-144.</title>
        <authorList>
            <person name="Morimoto D."/>
            <person name="Nakagawa S."/>
            <person name="Yoshida T."/>
            <person name="Sawayama S."/>
        </authorList>
    </citation>
    <scope>NUCLEOTIDE SEQUENCE [LARGE SCALE GENOMIC DNA]</scope>
    <source>
        <strain evidence="2 3">NIES-144</strain>
    </source>
</reference>
<evidence type="ECO:0000313" key="2">
    <source>
        <dbReference type="EMBL" id="GFH26356.1"/>
    </source>
</evidence>
<evidence type="ECO:0000256" key="1">
    <source>
        <dbReference type="SAM" id="MobiDB-lite"/>
    </source>
</evidence>
<protein>
    <submittedName>
        <fullName evidence="2">Uncharacterized protein</fullName>
    </submittedName>
</protein>